<dbReference type="AlphaFoldDB" id="A0A7R9B1L3"/>
<reference evidence="1" key="1">
    <citation type="submission" date="2020-11" db="EMBL/GenBank/DDBJ databases">
        <authorList>
            <person name="Tran Van P."/>
        </authorList>
    </citation>
    <scope>NUCLEOTIDE SEQUENCE</scope>
</reference>
<accession>A0A7R9B1L3</accession>
<evidence type="ECO:0000313" key="1">
    <source>
        <dbReference type="EMBL" id="CAD7263798.1"/>
    </source>
</evidence>
<gene>
    <name evidence="1" type="ORF">TSIB3V08_LOCUS7868</name>
</gene>
<sequence>MLAVSSRHATQARNFWERRIANPDVWKESDPGVWNNIYCTSELQPHELFIFQRDKLSPSTLGSLRLVLSSPSSDTSDAQC</sequence>
<name>A0A7R9B1L3_TIMSH</name>
<protein>
    <submittedName>
        <fullName evidence="1">Uncharacterized protein</fullName>
    </submittedName>
</protein>
<organism evidence="1">
    <name type="scientific">Timema shepardi</name>
    <name type="common">Walking stick</name>
    <dbReference type="NCBI Taxonomy" id="629360"/>
    <lineage>
        <taxon>Eukaryota</taxon>
        <taxon>Metazoa</taxon>
        <taxon>Ecdysozoa</taxon>
        <taxon>Arthropoda</taxon>
        <taxon>Hexapoda</taxon>
        <taxon>Insecta</taxon>
        <taxon>Pterygota</taxon>
        <taxon>Neoptera</taxon>
        <taxon>Polyneoptera</taxon>
        <taxon>Phasmatodea</taxon>
        <taxon>Timematodea</taxon>
        <taxon>Timematoidea</taxon>
        <taxon>Timematidae</taxon>
        <taxon>Timema</taxon>
    </lineage>
</organism>
<dbReference type="EMBL" id="OC003860">
    <property type="protein sequence ID" value="CAD7263798.1"/>
    <property type="molecule type" value="Genomic_DNA"/>
</dbReference>
<proteinExistence type="predicted"/>